<proteinExistence type="inferred from homology"/>
<dbReference type="AlphaFoldDB" id="A0AAV2HPX2"/>
<dbReference type="PANTHER" id="PTHR11214:SF378">
    <property type="entry name" value="BETA-1,3-GALACTOSYLTRANSFERASE 4"/>
    <property type="match status" value="1"/>
</dbReference>
<dbReference type="InterPro" id="IPR002659">
    <property type="entry name" value="Glyco_trans_31"/>
</dbReference>
<evidence type="ECO:0000313" key="12">
    <source>
        <dbReference type="Proteomes" id="UP001497497"/>
    </source>
</evidence>
<reference evidence="11 12" key="1">
    <citation type="submission" date="2024-04" db="EMBL/GenBank/DDBJ databases">
        <authorList>
            <consortium name="Genoscope - CEA"/>
            <person name="William W."/>
        </authorList>
    </citation>
    <scope>NUCLEOTIDE SEQUENCE [LARGE SCALE GENOMIC DNA]</scope>
</reference>
<keyword evidence="8" id="KW-0333">Golgi apparatus</keyword>
<comment type="caution">
    <text evidence="11">The sequence shown here is derived from an EMBL/GenBank/DDBJ whole genome shotgun (WGS) entry which is preliminary data.</text>
</comment>
<evidence type="ECO:0000256" key="9">
    <source>
        <dbReference type="ARBA" id="ARBA00023136"/>
    </source>
</evidence>
<keyword evidence="9" id="KW-0472">Membrane</keyword>
<accession>A0AAV2HPX2</accession>
<evidence type="ECO:0000256" key="3">
    <source>
        <dbReference type="ARBA" id="ARBA00022676"/>
    </source>
</evidence>
<evidence type="ECO:0008006" key="13">
    <source>
        <dbReference type="Google" id="ProtNLM"/>
    </source>
</evidence>
<name>A0AAV2HPX2_LYMST</name>
<comment type="similarity">
    <text evidence="2">Belongs to the glycosyltransferase 31 family.</text>
</comment>
<dbReference type="Pfam" id="PF01762">
    <property type="entry name" value="Galactosyl_T"/>
    <property type="match status" value="1"/>
</dbReference>
<dbReference type="EMBL" id="CAXITT010000170">
    <property type="protein sequence ID" value="CAL1534386.1"/>
    <property type="molecule type" value="Genomic_DNA"/>
</dbReference>
<keyword evidence="3" id="KW-0328">Glycosyltransferase</keyword>
<dbReference type="PANTHER" id="PTHR11214">
    <property type="entry name" value="BETA-1,3-N-ACETYLGLUCOSAMINYLTRANSFERASE"/>
    <property type="match status" value="1"/>
</dbReference>
<evidence type="ECO:0000256" key="10">
    <source>
        <dbReference type="SAM" id="MobiDB-lite"/>
    </source>
</evidence>
<keyword evidence="12" id="KW-1185">Reference proteome</keyword>
<dbReference type="GO" id="GO:0006493">
    <property type="term" value="P:protein O-linked glycosylation"/>
    <property type="evidence" value="ECO:0007669"/>
    <property type="project" value="TreeGrafter"/>
</dbReference>
<organism evidence="11 12">
    <name type="scientific">Lymnaea stagnalis</name>
    <name type="common">Great pond snail</name>
    <name type="synonym">Helix stagnalis</name>
    <dbReference type="NCBI Taxonomy" id="6523"/>
    <lineage>
        <taxon>Eukaryota</taxon>
        <taxon>Metazoa</taxon>
        <taxon>Spiralia</taxon>
        <taxon>Lophotrochozoa</taxon>
        <taxon>Mollusca</taxon>
        <taxon>Gastropoda</taxon>
        <taxon>Heterobranchia</taxon>
        <taxon>Euthyneura</taxon>
        <taxon>Panpulmonata</taxon>
        <taxon>Hygrophila</taxon>
        <taxon>Lymnaeoidea</taxon>
        <taxon>Lymnaeidae</taxon>
        <taxon>Lymnaea</taxon>
    </lineage>
</organism>
<evidence type="ECO:0000256" key="5">
    <source>
        <dbReference type="ARBA" id="ARBA00022692"/>
    </source>
</evidence>
<feature type="compositionally biased region" description="Low complexity" evidence="10">
    <location>
        <begin position="153"/>
        <end position="165"/>
    </location>
</feature>
<dbReference type="Proteomes" id="UP001497497">
    <property type="component" value="Unassembled WGS sequence"/>
</dbReference>
<dbReference type="Gene3D" id="3.90.550.50">
    <property type="match status" value="1"/>
</dbReference>
<keyword evidence="7" id="KW-1133">Transmembrane helix</keyword>
<feature type="region of interest" description="Disordered" evidence="10">
    <location>
        <begin position="1"/>
        <end position="36"/>
    </location>
</feature>
<comment type="subcellular location">
    <subcellularLocation>
        <location evidence="1">Golgi apparatus membrane</location>
        <topology evidence="1">Single-pass type II membrane protein</topology>
    </subcellularLocation>
</comment>
<sequence length="512" mass="57812">MVQVETNDRNSIADLLSDPMDSQRPGPSPAPHSKLLKTSSNEGKQLISYHITPKPPPEPLPFPLGLLVTICCGGNMKYLVFPTLMAVSLGLFLAFSRAVSSTTALMGYSQYQNSRELSEDEPSLPKSHLFFGSMLKDHAAMFHARPQMFQQQLLMQQQQQQQQQQPIPGGDASESCDCSRCEVDNSFLGDNTKQYQRLVKHSFQHFYGKPELAVQMEAFVPGKQKMWAMNPVFYISPDQICADDGSPLAVIVVHSHHRHMIERNVVRDTWGGVAKGRPWPRRQMVAEVRLIFVLEVSEDPIDNDLATKESDKYGDIVLVDVQETSQPASRKVLSGFKWVLQHCTGTQYIIKVEEDTFLDVPLLLSVLANQDLTNMIFGPILFAETVQRLTADDKVLVSKQAYFPEWYPPYAKGTVYALPTSLAKRLLTVAEYLPYVSTEDAFITGILAKVFDARHINIPEHLYDTRVNNKPELCDFVYRKKMVAHKVNSALARGLWRRMEKAEMCGLYPAEE</sequence>
<evidence type="ECO:0000256" key="6">
    <source>
        <dbReference type="ARBA" id="ARBA00022968"/>
    </source>
</evidence>
<keyword evidence="4" id="KW-0808">Transferase</keyword>
<dbReference type="GO" id="GO:0016758">
    <property type="term" value="F:hexosyltransferase activity"/>
    <property type="evidence" value="ECO:0007669"/>
    <property type="project" value="InterPro"/>
</dbReference>
<evidence type="ECO:0000256" key="1">
    <source>
        <dbReference type="ARBA" id="ARBA00004323"/>
    </source>
</evidence>
<evidence type="ECO:0000256" key="4">
    <source>
        <dbReference type="ARBA" id="ARBA00022679"/>
    </source>
</evidence>
<dbReference type="GO" id="GO:0000139">
    <property type="term" value="C:Golgi membrane"/>
    <property type="evidence" value="ECO:0007669"/>
    <property type="project" value="UniProtKB-SubCell"/>
</dbReference>
<evidence type="ECO:0000256" key="7">
    <source>
        <dbReference type="ARBA" id="ARBA00022989"/>
    </source>
</evidence>
<keyword evidence="6" id="KW-0735">Signal-anchor</keyword>
<evidence type="ECO:0000256" key="8">
    <source>
        <dbReference type="ARBA" id="ARBA00023034"/>
    </source>
</evidence>
<evidence type="ECO:0000256" key="2">
    <source>
        <dbReference type="ARBA" id="ARBA00008661"/>
    </source>
</evidence>
<protein>
    <recommendedName>
        <fullName evidence="13">Hexosyltransferase</fullName>
    </recommendedName>
</protein>
<gene>
    <name evidence="11" type="ORF">GSLYS_00008346001</name>
</gene>
<evidence type="ECO:0000313" key="11">
    <source>
        <dbReference type="EMBL" id="CAL1534386.1"/>
    </source>
</evidence>
<keyword evidence="5" id="KW-0812">Transmembrane</keyword>
<feature type="region of interest" description="Disordered" evidence="10">
    <location>
        <begin position="153"/>
        <end position="175"/>
    </location>
</feature>